<dbReference type="OrthoDB" id="9771071at2"/>
<organism evidence="5 6">
    <name type="scientific">Alkalitalea saponilacus</name>
    <dbReference type="NCBI Taxonomy" id="889453"/>
    <lineage>
        <taxon>Bacteria</taxon>
        <taxon>Pseudomonadati</taxon>
        <taxon>Bacteroidota</taxon>
        <taxon>Bacteroidia</taxon>
        <taxon>Marinilabiliales</taxon>
        <taxon>Marinilabiliaceae</taxon>
        <taxon>Alkalitalea</taxon>
    </lineage>
</organism>
<dbReference type="STRING" id="889453.SAMN03080601_01945"/>
<keyword evidence="3" id="KW-0732">Signal</keyword>
<dbReference type="GO" id="GO:0019867">
    <property type="term" value="C:outer membrane"/>
    <property type="evidence" value="ECO:0007669"/>
    <property type="project" value="InterPro"/>
</dbReference>
<reference evidence="5 6" key="1">
    <citation type="submission" date="2017-02" db="EMBL/GenBank/DDBJ databases">
        <authorList>
            <person name="Peterson S.W."/>
        </authorList>
    </citation>
    <scope>NUCLEOTIDE SEQUENCE [LARGE SCALE GENOMIC DNA]</scope>
    <source>
        <strain evidence="5 6">DSM 24412</strain>
    </source>
</reference>
<keyword evidence="2" id="KW-0472">Membrane</keyword>
<dbReference type="InterPro" id="IPR000184">
    <property type="entry name" value="Bac_surfAg_D15"/>
</dbReference>
<sequence length="386" mass="44624">MSIRRINLLLLSAICLLFLKANINAQPPNTAQEDSIYHQNSLIQFGEKLLDYLTFEKENYVLVFYPSGGYSQRTGLEAGIMPVLSWMDEFSIHQNQTRINTLSASLQVSTKKMFEVKSDLEWFFSENWQIHSKFSYLSLYDRYWDAHSTESLFQNIEFKLRRITWEAQIHRQLTRYFHTGIITSILNQNNNWQTEFPEVTGLKGGFIAGTGPSILFDSRDHVLFPRQGWLITTSGIFHHQMLGSDFDFNKWLTDVRYYTNKGKSTFAFQYFTENATGDVPFFSLPNLGGTDRLRGTGHSRRIIDNSIQLVRGEFRNPLWWRFGFVVFAEAGVVENSFKVDFEDGIISAGGGLRFRILPDEPLNIRFDVGFSSDGHHGMYISLREAF</sequence>
<dbReference type="Proteomes" id="UP000191055">
    <property type="component" value="Unassembled WGS sequence"/>
</dbReference>
<dbReference type="Pfam" id="PF01103">
    <property type="entry name" value="Omp85"/>
    <property type="match status" value="1"/>
</dbReference>
<dbReference type="EMBL" id="FUYV01000010">
    <property type="protein sequence ID" value="SKC11298.1"/>
    <property type="molecule type" value="Genomic_DNA"/>
</dbReference>
<feature type="domain" description="Bacterial surface antigen (D15)" evidence="4">
    <location>
        <begin position="203"/>
        <end position="370"/>
    </location>
</feature>
<evidence type="ECO:0000256" key="2">
    <source>
        <dbReference type="ARBA" id="ARBA00023136"/>
    </source>
</evidence>
<comment type="subcellular location">
    <subcellularLocation>
        <location evidence="1">Membrane</location>
    </subcellularLocation>
</comment>
<evidence type="ECO:0000256" key="1">
    <source>
        <dbReference type="ARBA" id="ARBA00004370"/>
    </source>
</evidence>
<evidence type="ECO:0000313" key="6">
    <source>
        <dbReference type="Proteomes" id="UP000191055"/>
    </source>
</evidence>
<gene>
    <name evidence="5" type="ORF">SAMN03080601_01945</name>
</gene>
<dbReference type="AlphaFoldDB" id="A0A1T5GSF6"/>
<dbReference type="RefSeq" id="WP_157666459.1">
    <property type="nucleotide sequence ID" value="NZ_CP021904.1"/>
</dbReference>
<feature type="chain" id="PRO_5012640083" evidence="3">
    <location>
        <begin position="26"/>
        <end position="386"/>
    </location>
</feature>
<accession>A0A1T5GSF6</accession>
<proteinExistence type="predicted"/>
<evidence type="ECO:0000256" key="3">
    <source>
        <dbReference type="SAM" id="SignalP"/>
    </source>
</evidence>
<keyword evidence="6" id="KW-1185">Reference proteome</keyword>
<protein>
    <submittedName>
        <fullName evidence="5">Surface antigen</fullName>
    </submittedName>
</protein>
<feature type="signal peptide" evidence="3">
    <location>
        <begin position="1"/>
        <end position="25"/>
    </location>
</feature>
<dbReference type="Gene3D" id="2.40.160.50">
    <property type="entry name" value="membrane protein fhac: a member of the omp85/tpsb transporter family"/>
    <property type="match status" value="1"/>
</dbReference>
<evidence type="ECO:0000313" key="5">
    <source>
        <dbReference type="EMBL" id="SKC11298.1"/>
    </source>
</evidence>
<evidence type="ECO:0000259" key="4">
    <source>
        <dbReference type="Pfam" id="PF01103"/>
    </source>
</evidence>
<name>A0A1T5GSF6_9BACT</name>